<accession>O44472</accession>
<evidence type="ECO:0000313" key="3">
    <source>
        <dbReference type="WormBase" id="F09D12.2"/>
    </source>
</evidence>
<dbReference type="RefSeq" id="NP_500348.1">
    <property type="nucleotide sequence ID" value="NM_067947.1"/>
</dbReference>
<dbReference type="UCSC" id="F09D12.2">
    <property type="organism name" value="c. elegans"/>
</dbReference>
<dbReference type="EMBL" id="BX284604">
    <property type="protein sequence ID" value="CCD69092.1"/>
    <property type="molecule type" value="Genomic_DNA"/>
</dbReference>
<dbReference type="AGR" id="WB:WBGene00017281"/>
<dbReference type="PaxDb" id="6239-F09D12.2"/>
<keyword evidence="2" id="KW-1185">Reference proteome</keyword>
<proteinExistence type="predicted"/>
<dbReference type="Proteomes" id="UP000001940">
    <property type="component" value="Chromosome IV"/>
</dbReference>
<dbReference type="eggNOG" id="ENOG502TFMG">
    <property type="taxonomic scope" value="Eukaryota"/>
</dbReference>
<dbReference type="GO" id="GO:0016485">
    <property type="term" value="P:protein processing"/>
    <property type="evidence" value="ECO:0000318"/>
    <property type="project" value="GO_Central"/>
</dbReference>
<dbReference type="PhylomeDB" id="O44472"/>
<dbReference type="KEGG" id="cel:CELE_F09D12.2"/>
<gene>
    <name evidence="1" type="ORF">CELE_F09D12.2</name>
    <name evidence="1 3" type="ORF">F09D12.2</name>
</gene>
<reference evidence="1 2" key="1">
    <citation type="journal article" date="1998" name="Science">
        <title>Genome sequence of the nematode C. elegans: a platform for investigating biology.</title>
        <authorList>
            <consortium name="The C. elegans sequencing consortium"/>
            <person name="Sulson J.E."/>
            <person name="Waterston R."/>
        </authorList>
    </citation>
    <scope>NUCLEOTIDE SEQUENCE [LARGE SCALE GENOMIC DNA]</scope>
    <source>
        <strain evidence="1 2">Bristol N2</strain>
    </source>
</reference>
<dbReference type="WormBase" id="F09D12.2">
    <property type="protein sequence ID" value="CE16972"/>
    <property type="gene ID" value="WBGene00017281"/>
</dbReference>
<evidence type="ECO:0000313" key="1">
    <source>
        <dbReference type="EMBL" id="CCD69092.1"/>
    </source>
</evidence>
<dbReference type="OrthoDB" id="5780612at2759"/>
<protein>
    <submittedName>
        <fullName evidence="1">Peptidase_M13_N domain-containing protein</fullName>
    </submittedName>
</protein>
<dbReference type="CTD" id="184240"/>
<dbReference type="HOGENOM" id="CLU_035546_0_0_1"/>
<dbReference type="AlphaFoldDB" id="O44472"/>
<organism evidence="1 2">
    <name type="scientific">Caenorhabditis elegans</name>
    <dbReference type="NCBI Taxonomy" id="6239"/>
    <lineage>
        <taxon>Eukaryota</taxon>
        <taxon>Metazoa</taxon>
        <taxon>Ecdysozoa</taxon>
        <taxon>Nematoda</taxon>
        <taxon>Chromadorea</taxon>
        <taxon>Rhabditida</taxon>
        <taxon>Rhabditina</taxon>
        <taxon>Rhabditomorpha</taxon>
        <taxon>Rhabditoidea</taxon>
        <taxon>Rhabditidae</taxon>
        <taxon>Peloderinae</taxon>
        <taxon>Caenorhabditis</taxon>
    </lineage>
</organism>
<sequence length="457" mass="52494">MFFFQNSSLPLDPCNDFYDYVCSKDNRIITKLNFTNIFEDRDILKPNITFPSNGTYTPLDQILDPDRLMAWYSAINMVVTDSVDSDYFGEMSSGAKNNYLEKVLYALEKLETSNLTMTNVLYTALHANIEILKHLRLPITKENKFLHYMFDLMKENTIQEIRNSPLSGRSMAFLNLYLKDAKVLFAFLEYNNVTLLEDTKLVYETEYYRLRSLLSPGDLETEVAEKILSLGAINAAIKFMSERIPDYSPNFLFRSLLLNLESDAAQYISLIHVTVVTRSDLQQPVKAIADKLFVLAHELMHWVYPQGTWLMDSIVTRTAEKCARDEVKMMGDTDAVKPVDGWFSEEVTHEDLANIMAMRMVMKMAARKSANEKQLSLETIMSSLCVQGKPKNTVCRNHHPFELSLNTAVRQYPLFSSLYGCRAGDRMFAKREEFCKPLGGEVNLEDYKIKHETEDVG</sequence>
<dbReference type="FunCoup" id="O44472">
    <property type="interactions" value="261"/>
</dbReference>
<dbReference type="GO" id="GO:0004222">
    <property type="term" value="F:metalloendopeptidase activity"/>
    <property type="evidence" value="ECO:0000318"/>
    <property type="project" value="GO_Central"/>
</dbReference>
<dbReference type="InParanoid" id="O44472"/>
<name>O44472_CAEEL</name>
<dbReference type="Bgee" id="WBGene00017281">
    <property type="expression patterns" value="Expressed in adult organism and 1 other cell type or tissue"/>
</dbReference>
<dbReference type="GO" id="GO:0005886">
    <property type="term" value="C:plasma membrane"/>
    <property type="evidence" value="ECO:0000318"/>
    <property type="project" value="GO_Central"/>
</dbReference>
<dbReference type="PIR" id="T32604">
    <property type="entry name" value="T32604"/>
</dbReference>
<dbReference type="GeneID" id="184240"/>
<evidence type="ECO:0000313" key="2">
    <source>
        <dbReference type="Proteomes" id="UP000001940"/>
    </source>
</evidence>